<keyword evidence="2" id="KW-0732">Signal</keyword>
<evidence type="ECO:0000256" key="1">
    <source>
        <dbReference type="SAM" id="MobiDB-lite"/>
    </source>
</evidence>
<comment type="caution">
    <text evidence="3">The sequence shown here is derived from an EMBL/GenBank/DDBJ whole genome shotgun (WGS) entry which is preliminary data.</text>
</comment>
<reference evidence="3 4" key="1">
    <citation type="submission" date="2021-11" db="EMBL/GenBank/DDBJ databases">
        <title>Genomic of Niabella pedocola.</title>
        <authorList>
            <person name="Wu T."/>
        </authorList>
    </citation>
    <scope>NUCLEOTIDE SEQUENCE [LARGE SCALE GENOMIC DNA]</scope>
    <source>
        <strain evidence="3 4">JCM 31011</strain>
    </source>
</reference>
<keyword evidence="4" id="KW-1185">Reference proteome</keyword>
<evidence type="ECO:0008006" key="5">
    <source>
        <dbReference type="Google" id="ProtNLM"/>
    </source>
</evidence>
<evidence type="ECO:0000313" key="4">
    <source>
        <dbReference type="Proteomes" id="UP001199816"/>
    </source>
</evidence>
<feature type="compositionally biased region" description="Low complexity" evidence="1">
    <location>
        <begin position="302"/>
        <end position="316"/>
    </location>
</feature>
<feature type="signal peptide" evidence="2">
    <location>
        <begin position="1"/>
        <end position="24"/>
    </location>
</feature>
<protein>
    <recommendedName>
        <fullName evidence="5">Prolyl-tRNA synthetase</fullName>
    </recommendedName>
</protein>
<feature type="compositionally biased region" description="Polar residues" evidence="1">
    <location>
        <begin position="231"/>
        <end position="251"/>
    </location>
</feature>
<dbReference type="EMBL" id="JAJNEC010000005">
    <property type="protein sequence ID" value="MCD2423871.1"/>
    <property type="molecule type" value="Genomic_DNA"/>
</dbReference>
<evidence type="ECO:0000313" key="3">
    <source>
        <dbReference type="EMBL" id="MCD2423871.1"/>
    </source>
</evidence>
<proteinExistence type="predicted"/>
<feature type="compositionally biased region" description="Gly residues" evidence="1">
    <location>
        <begin position="317"/>
        <end position="335"/>
    </location>
</feature>
<feature type="compositionally biased region" description="Polar residues" evidence="1">
    <location>
        <begin position="264"/>
        <end position="297"/>
    </location>
</feature>
<dbReference type="Proteomes" id="UP001199816">
    <property type="component" value="Unassembled WGS sequence"/>
</dbReference>
<dbReference type="PROSITE" id="PS51257">
    <property type="entry name" value="PROKAR_LIPOPROTEIN"/>
    <property type="match status" value="1"/>
</dbReference>
<organism evidence="3 4">
    <name type="scientific">Niabella pedocola</name>
    <dbReference type="NCBI Taxonomy" id="1752077"/>
    <lineage>
        <taxon>Bacteria</taxon>
        <taxon>Pseudomonadati</taxon>
        <taxon>Bacteroidota</taxon>
        <taxon>Chitinophagia</taxon>
        <taxon>Chitinophagales</taxon>
        <taxon>Chitinophagaceae</taxon>
        <taxon>Niabella</taxon>
    </lineage>
</organism>
<name>A0ABS8PS21_9BACT</name>
<dbReference type="RefSeq" id="WP_231005129.1">
    <property type="nucleotide sequence ID" value="NZ_JAJNEC010000005.1"/>
</dbReference>
<evidence type="ECO:0000256" key="2">
    <source>
        <dbReference type="SAM" id="SignalP"/>
    </source>
</evidence>
<feature type="chain" id="PRO_5047134703" description="Prolyl-tRNA synthetase" evidence="2">
    <location>
        <begin position="25"/>
        <end position="335"/>
    </location>
</feature>
<accession>A0ABS8PS21</accession>
<gene>
    <name evidence="3" type="ORF">LQ567_13930</name>
</gene>
<feature type="region of interest" description="Disordered" evidence="1">
    <location>
        <begin position="231"/>
        <end position="335"/>
    </location>
</feature>
<sequence length="335" mass="38739">MNIRTLILLLGCAFFIGGCTTAYKTGQTPDDVYSSPAPPQDEYANVKKSGEKRYRDYESYDEDEYADYDDRYLRMKVRNRYRWSDLDDWYYYGNRYNFSYYNNWYYWNDPFYWNSPWSPVSYWNMYYNPYYSGWYGGIGFGWGNGWYNPWYSGYYGGWGGYGWGGWYDPWYTGWYGNPYYYGYGPGIIAGNRVNYGPRRANLDTYNPRVLNSNPNYSQRNDAMRREAYSNGSYGVRNNTSVNTNPGNSSGSGRAAAIRERYNSRGYNSNTNYNNRTESYNTPRSENYNQPRSENYSRPSVEPRSSTPSYSPPASSGSSGGGGGGGRSSGGSGRRF</sequence>